<keyword evidence="6" id="KW-0175">Coiled coil</keyword>
<dbReference type="Gene3D" id="4.10.280.10">
    <property type="entry name" value="Helix-loop-helix DNA-binding domain"/>
    <property type="match status" value="1"/>
</dbReference>
<feature type="domain" description="BHLH" evidence="7">
    <location>
        <begin position="227"/>
        <end position="279"/>
    </location>
</feature>
<keyword evidence="8" id="KW-1185">Reference proteome</keyword>
<feature type="coiled-coil region" evidence="6">
    <location>
        <begin position="283"/>
        <end position="317"/>
    </location>
</feature>
<keyword evidence="2" id="KW-0805">Transcription regulation</keyword>
<dbReference type="InterPro" id="IPR011598">
    <property type="entry name" value="bHLH_dom"/>
</dbReference>
<evidence type="ECO:0000256" key="6">
    <source>
        <dbReference type="SAM" id="Coils"/>
    </source>
</evidence>
<evidence type="ECO:0000256" key="2">
    <source>
        <dbReference type="ARBA" id="ARBA00023015"/>
    </source>
</evidence>
<keyword evidence="4" id="KW-0804">Transcription</keyword>
<proteinExistence type="predicted"/>
<dbReference type="SUPFAM" id="SSF47459">
    <property type="entry name" value="HLH, helix-loop-helix DNA-binding domain"/>
    <property type="match status" value="1"/>
</dbReference>
<keyword evidence="3" id="KW-0238">DNA-binding</keyword>
<evidence type="ECO:0000313" key="9">
    <source>
        <dbReference type="WBParaSite" id="SSTP_0000616300.1"/>
    </source>
</evidence>
<dbReference type="Proteomes" id="UP000035681">
    <property type="component" value="Unplaced"/>
</dbReference>
<dbReference type="AlphaFoldDB" id="A0A0K0E9I0"/>
<evidence type="ECO:0000256" key="4">
    <source>
        <dbReference type="ARBA" id="ARBA00023163"/>
    </source>
</evidence>
<dbReference type="SMART" id="SM00353">
    <property type="entry name" value="HLH"/>
    <property type="match status" value="1"/>
</dbReference>
<sequence length="409" mass="45653">MNTLSIDINSPFLPTFGQIPNQLSNNIFANIRQITPSPQTNHIINPTLCLNQDNKGNQITPVSYDQYLAMVNTINSTETTSTHNHGYIFSPSVNGQKITFLSPNNLITSQPHQINQNVMTTLSQQKNSNVVTNPLIMERISIQDSGIIPISLSLSSSPSNSISSTIQSNVVHPKGNEKKSIKQKIVDLTQNSKQKNVRDNNTFVKGRNVKVLKGRSLKSYKSQSSRQNRIAHNEMEKNRRANLRGHLEMLRTVVPSATISSRDTTLALLTRTNNHLKTIKENKIKMIEQKKRLLARNQELKTKIAHLKSKINNRKIKPVSYISNISSLSTTTTTLSIAGSTSSTSPIISYHSMIFDLNKTAKSPIKQYPELSQTNIIVNKQYSYDPYNDGLIAALPLTYPYNNGAMPVS</sequence>
<comment type="subcellular location">
    <subcellularLocation>
        <location evidence="1">Nucleus</location>
    </subcellularLocation>
</comment>
<name>A0A0K0E9I0_STRER</name>
<keyword evidence="5" id="KW-0539">Nucleus</keyword>
<dbReference type="PANTHER" id="PTHR11969:SF54">
    <property type="entry name" value="MAD-LIKE PROTEIN 1"/>
    <property type="match status" value="1"/>
</dbReference>
<evidence type="ECO:0000256" key="5">
    <source>
        <dbReference type="ARBA" id="ARBA00023242"/>
    </source>
</evidence>
<dbReference type="GO" id="GO:0000978">
    <property type="term" value="F:RNA polymerase II cis-regulatory region sequence-specific DNA binding"/>
    <property type="evidence" value="ECO:0007669"/>
    <property type="project" value="TreeGrafter"/>
</dbReference>
<organism evidence="9">
    <name type="scientific">Strongyloides stercoralis</name>
    <name type="common">Threadworm</name>
    <dbReference type="NCBI Taxonomy" id="6248"/>
    <lineage>
        <taxon>Eukaryota</taxon>
        <taxon>Metazoa</taxon>
        <taxon>Ecdysozoa</taxon>
        <taxon>Nematoda</taxon>
        <taxon>Chromadorea</taxon>
        <taxon>Rhabditida</taxon>
        <taxon>Tylenchina</taxon>
        <taxon>Panagrolaimomorpha</taxon>
        <taxon>Strongyloidoidea</taxon>
        <taxon>Strongyloididae</taxon>
        <taxon>Strongyloides</taxon>
    </lineage>
</organism>
<dbReference type="GO" id="GO:0000981">
    <property type="term" value="F:DNA-binding transcription factor activity, RNA polymerase II-specific"/>
    <property type="evidence" value="ECO:0007669"/>
    <property type="project" value="TreeGrafter"/>
</dbReference>
<dbReference type="PANTHER" id="PTHR11969">
    <property type="entry name" value="MAX DIMERIZATION, MAD"/>
    <property type="match status" value="1"/>
</dbReference>
<evidence type="ECO:0000313" key="10">
    <source>
        <dbReference type="WBParaSite" id="TCONS_00013039.p1"/>
    </source>
</evidence>
<dbReference type="GO" id="GO:0005634">
    <property type="term" value="C:nucleus"/>
    <property type="evidence" value="ECO:0007669"/>
    <property type="project" value="UniProtKB-SubCell"/>
</dbReference>
<dbReference type="GO" id="GO:0046983">
    <property type="term" value="F:protein dimerization activity"/>
    <property type="evidence" value="ECO:0007669"/>
    <property type="project" value="InterPro"/>
</dbReference>
<reference evidence="9" key="1">
    <citation type="submission" date="2015-08" db="UniProtKB">
        <authorList>
            <consortium name="WormBaseParasite"/>
        </authorList>
    </citation>
    <scope>IDENTIFICATION</scope>
</reference>
<dbReference type="WBParaSite" id="TCONS_00013039.p1">
    <property type="protein sequence ID" value="TCONS_00013039.p1"/>
    <property type="gene ID" value="XLOC_008830"/>
</dbReference>
<evidence type="ECO:0000259" key="7">
    <source>
        <dbReference type="PROSITE" id="PS50888"/>
    </source>
</evidence>
<dbReference type="WBParaSite" id="SSTP_0000616300.1">
    <property type="protein sequence ID" value="SSTP_0000616300.1"/>
    <property type="gene ID" value="SSTP_0000616300"/>
</dbReference>
<dbReference type="PROSITE" id="PS50888">
    <property type="entry name" value="BHLH"/>
    <property type="match status" value="1"/>
</dbReference>
<accession>A0A0K0E9I0</accession>
<evidence type="ECO:0000256" key="3">
    <source>
        <dbReference type="ARBA" id="ARBA00023125"/>
    </source>
</evidence>
<protein>
    <submittedName>
        <fullName evidence="9 10">BHLH domain-containing protein</fullName>
    </submittedName>
</protein>
<evidence type="ECO:0000256" key="1">
    <source>
        <dbReference type="ARBA" id="ARBA00004123"/>
    </source>
</evidence>
<dbReference type="STRING" id="6248.A0A0K0E9I0"/>
<evidence type="ECO:0000313" key="8">
    <source>
        <dbReference type="Proteomes" id="UP000035681"/>
    </source>
</evidence>
<dbReference type="Pfam" id="PF00010">
    <property type="entry name" value="HLH"/>
    <property type="match status" value="1"/>
</dbReference>
<dbReference type="InterPro" id="IPR036638">
    <property type="entry name" value="HLH_DNA-bd_sf"/>
</dbReference>